<dbReference type="Gene3D" id="2.60.40.10">
    <property type="entry name" value="Immunoglobulins"/>
    <property type="match status" value="2"/>
</dbReference>
<organism evidence="5 6">
    <name type="scientific">Sus scrofa</name>
    <name type="common">Pig</name>
    <dbReference type="NCBI Taxonomy" id="9823"/>
    <lineage>
        <taxon>Eukaryota</taxon>
        <taxon>Metazoa</taxon>
        <taxon>Chordata</taxon>
        <taxon>Craniata</taxon>
        <taxon>Vertebrata</taxon>
        <taxon>Euteleostomi</taxon>
        <taxon>Mammalia</taxon>
        <taxon>Eutheria</taxon>
        <taxon>Laurasiatheria</taxon>
        <taxon>Artiodactyla</taxon>
        <taxon>Suina</taxon>
        <taxon>Suidae</taxon>
        <taxon>Sus</taxon>
    </lineage>
</organism>
<feature type="compositionally biased region" description="Polar residues" evidence="2">
    <location>
        <begin position="159"/>
        <end position="168"/>
    </location>
</feature>
<dbReference type="Ensembl" id="ENSSSCT00030041637.1">
    <property type="protein sequence ID" value="ENSSSCP00030018912.1"/>
    <property type="gene ID" value="ENSSSCG00030029993.1"/>
</dbReference>
<keyword evidence="3" id="KW-1133">Transmembrane helix</keyword>
<feature type="compositionally biased region" description="Basic and acidic residues" evidence="2">
    <location>
        <begin position="127"/>
        <end position="143"/>
    </location>
</feature>
<dbReference type="InterPro" id="IPR013783">
    <property type="entry name" value="Ig-like_fold"/>
</dbReference>
<sequence length="623" mass="65432">MFSCPRRSAWDRPDVRWGRRPGPPGRAPLPGQAAGQMQPRARSAPGMAFAVLEGWTGRCGGQMETQCSCKAQELYRPAPHRRRGLAPGLDALWSCHLGAVPALDSRGDSCMGALGRRCSEPASRQPGSRERQEAHPGSPERARGAVGGAGRPQPHRLWSQGQNPTHPRSPQCGPLSAASQEPRHRSPQRAPAEVRPLGHRAGGGGPRTSRGQQRGLAWEQDPSPATGGPAARGTSGSKDGWVGSGDRAGLGPGGDGKHPGAPGHPRSASLTFPLPAACQNHTRPPSVYLLLPPLQGLWLRAEATFTCLAVGQDLQEARLSWAVAEEPQGGRMEEGPTEHTNGSWSLSSRLALPRSSWAAGAPVTCRLSGPGLRSLVTAEARREHGELSPPGGEVGGRGPREPHTAAGPASPLAASFHEGTAGGGTHCGPAAPLPDASGPPSLTQLLPAAALAPSNLAVRVLTAPGPLAFTKAASWLLCEVSSFSPLDILLTWLEGQQEVDPSWFATARPAAQPGNPTFRTWSVLRVPASPGHQDATYTCVVGHEASRTLLNASWRLDTGLATLTPGSQDEGSDDYVDLEDAGRLWLTFTVLFLVTLLYSGFVTFLKVGGTAWLGSRRLRAQGL</sequence>
<evidence type="ECO:0000256" key="2">
    <source>
        <dbReference type="SAM" id="MobiDB-lite"/>
    </source>
</evidence>
<protein>
    <recommendedName>
        <fullName evidence="4">Ig-like domain-containing protein</fullName>
    </recommendedName>
</protein>
<dbReference type="Pfam" id="PF07654">
    <property type="entry name" value="C1-set"/>
    <property type="match status" value="1"/>
</dbReference>
<dbReference type="InterPro" id="IPR003006">
    <property type="entry name" value="Ig/MHC_CS"/>
</dbReference>
<evidence type="ECO:0000256" key="3">
    <source>
        <dbReference type="SAM" id="Phobius"/>
    </source>
</evidence>
<feature type="region of interest" description="Disordered" evidence="2">
    <location>
        <begin position="1"/>
        <end position="37"/>
    </location>
</feature>
<evidence type="ECO:0000259" key="4">
    <source>
        <dbReference type="PROSITE" id="PS50835"/>
    </source>
</evidence>
<feature type="region of interest" description="Disordered" evidence="2">
    <location>
        <begin position="380"/>
        <end position="439"/>
    </location>
</feature>
<keyword evidence="3" id="KW-0812">Transmembrane</keyword>
<dbReference type="InterPro" id="IPR007110">
    <property type="entry name" value="Ig-like_dom"/>
</dbReference>
<feature type="compositionally biased region" description="Basic and acidic residues" evidence="2">
    <location>
        <begin position="8"/>
        <end position="17"/>
    </location>
</feature>
<feature type="domain" description="Ig-like" evidence="4">
    <location>
        <begin position="285"/>
        <end position="388"/>
    </location>
</feature>
<name>A0A8D0WDI6_PIG</name>
<evidence type="ECO:0000256" key="1">
    <source>
        <dbReference type="ARBA" id="ARBA00023319"/>
    </source>
</evidence>
<dbReference type="PROSITE" id="PS50835">
    <property type="entry name" value="IG_LIKE"/>
    <property type="match status" value="2"/>
</dbReference>
<keyword evidence="3" id="KW-0472">Membrane</keyword>
<feature type="domain" description="Ig-like" evidence="4">
    <location>
        <begin position="447"/>
        <end position="550"/>
    </location>
</feature>
<evidence type="ECO:0000313" key="6">
    <source>
        <dbReference type="Proteomes" id="UP000694570"/>
    </source>
</evidence>
<reference evidence="5" key="1">
    <citation type="submission" date="2025-08" db="UniProtKB">
        <authorList>
            <consortium name="Ensembl"/>
        </authorList>
    </citation>
    <scope>IDENTIFICATION</scope>
</reference>
<feature type="transmembrane region" description="Helical" evidence="3">
    <location>
        <begin position="584"/>
        <end position="607"/>
    </location>
</feature>
<dbReference type="AlphaFoldDB" id="A0A8D0WDI6"/>
<dbReference type="Proteomes" id="UP000694570">
    <property type="component" value="Unplaced"/>
</dbReference>
<dbReference type="InterPro" id="IPR003597">
    <property type="entry name" value="Ig_C1-set"/>
</dbReference>
<dbReference type="PROSITE" id="PS00290">
    <property type="entry name" value="IG_MHC"/>
    <property type="match status" value="1"/>
</dbReference>
<dbReference type="SMART" id="SM00407">
    <property type="entry name" value="IGc1"/>
    <property type="match status" value="1"/>
</dbReference>
<dbReference type="PANTHER" id="PTHR23411">
    <property type="entry name" value="TAPASIN"/>
    <property type="match status" value="1"/>
</dbReference>
<dbReference type="InterPro" id="IPR050380">
    <property type="entry name" value="Immune_Resp_Modulators"/>
</dbReference>
<dbReference type="InterPro" id="IPR036179">
    <property type="entry name" value="Ig-like_dom_sf"/>
</dbReference>
<feature type="compositionally biased region" description="Gly residues" evidence="2">
    <location>
        <begin position="242"/>
        <end position="254"/>
    </location>
</feature>
<feature type="region of interest" description="Disordered" evidence="2">
    <location>
        <begin position="117"/>
        <end position="271"/>
    </location>
</feature>
<evidence type="ECO:0000313" key="5">
    <source>
        <dbReference type="Ensembl" id="ENSSSCP00030018912.1"/>
    </source>
</evidence>
<dbReference type="SUPFAM" id="SSF48726">
    <property type="entry name" value="Immunoglobulin"/>
    <property type="match status" value="2"/>
</dbReference>
<proteinExistence type="predicted"/>
<keyword evidence="1" id="KW-0393">Immunoglobulin domain</keyword>
<accession>A0A8D0WDI6</accession>